<protein>
    <submittedName>
        <fullName evidence="1">Uncharacterized protein</fullName>
    </submittedName>
</protein>
<dbReference type="AlphaFoldDB" id="A0A9P6UID1"/>
<organism evidence="1 2">
    <name type="scientific">Linnemannia gamsii</name>
    <dbReference type="NCBI Taxonomy" id="64522"/>
    <lineage>
        <taxon>Eukaryota</taxon>
        <taxon>Fungi</taxon>
        <taxon>Fungi incertae sedis</taxon>
        <taxon>Mucoromycota</taxon>
        <taxon>Mortierellomycotina</taxon>
        <taxon>Mortierellomycetes</taxon>
        <taxon>Mortierellales</taxon>
        <taxon>Mortierellaceae</taxon>
        <taxon>Linnemannia</taxon>
    </lineage>
</organism>
<evidence type="ECO:0000313" key="1">
    <source>
        <dbReference type="EMBL" id="KAG0305185.1"/>
    </source>
</evidence>
<keyword evidence="2" id="KW-1185">Reference proteome</keyword>
<dbReference type="OrthoDB" id="5760977at2759"/>
<dbReference type="InterPro" id="IPR054441">
    <property type="entry name" value="Gp28-like"/>
</dbReference>
<reference evidence="1" key="1">
    <citation type="journal article" date="2020" name="Fungal Divers.">
        <title>Resolving the Mortierellaceae phylogeny through synthesis of multi-gene phylogenetics and phylogenomics.</title>
        <authorList>
            <person name="Vandepol N."/>
            <person name="Liber J."/>
            <person name="Desiro A."/>
            <person name="Na H."/>
            <person name="Kennedy M."/>
            <person name="Barry K."/>
            <person name="Grigoriev I.V."/>
            <person name="Miller A.N."/>
            <person name="O'Donnell K."/>
            <person name="Stajich J.E."/>
            <person name="Bonito G."/>
        </authorList>
    </citation>
    <scope>NUCLEOTIDE SEQUENCE</scope>
    <source>
        <strain evidence="1">NVP60</strain>
    </source>
</reference>
<comment type="caution">
    <text evidence="1">The sequence shown here is derived from an EMBL/GenBank/DDBJ whole genome shotgun (WGS) entry which is preliminary data.</text>
</comment>
<evidence type="ECO:0000313" key="2">
    <source>
        <dbReference type="Proteomes" id="UP000823405"/>
    </source>
</evidence>
<proteinExistence type="predicted"/>
<dbReference type="Pfam" id="PF22755">
    <property type="entry name" value="E217_gp28"/>
    <property type="match status" value="1"/>
</dbReference>
<gene>
    <name evidence="1" type="ORF">BGZ97_001199</name>
</gene>
<accession>A0A9P6UID1</accession>
<dbReference type="EMBL" id="JAAAIN010001239">
    <property type="protein sequence ID" value="KAG0305185.1"/>
    <property type="molecule type" value="Genomic_DNA"/>
</dbReference>
<name>A0A9P6UID1_9FUNG</name>
<dbReference type="Proteomes" id="UP000823405">
    <property type="component" value="Unassembled WGS sequence"/>
</dbReference>
<sequence>MAKVKRKPGPGGARLYNALKQIDSTVAKVGWFESSKYADGTPVAYVATIHEYGVPEKNIPMRATMRPTIRAQRMQWIKLAEAGFTAVFRQTETAAGAMEKISAKAAGDIRKAISQLHTPPLKVNTVKARLRGKKQGRVVSLTIAKPLVDSGQRIEYYRFLGRETNDVGIDINKYAPPVPLYANVQAVDRNLYQYLGLDFQKRYIRLYACAQLQDLARDRSSDQIEFSNQRYQLLSDADWYYIDGWDGALCVQV</sequence>